<keyword evidence="2" id="KW-1185">Reference proteome</keyword>
<accession>A0ABQ0QRX5</accession>
<comment type="caution">
    <text evidence="1">The sequence shown here is derived from an EMBL/GenBank/DDBJ whole genome shotgun (WGS) entry which is preliminary data.</text>
</comment>
<dbReference type="EMBL" id="BAQC01000062">
    <property type="protein sequence ID" value="GBR54661.1"/>
    <property type="molecule type" value="Genomic_DNA"/>
</dbReference>
<protein>
    <submittedName>
        <fullName evidence="1">Uncharacterized protein</fullName>
    </submittedName>
</protein>
<gene>
    <name evidence="1" type="ORF">AA106555_1760</name>
</gene>
<name>A0ABQ0QRX5_9PROT</name>
<reference evidence="1 2" key="1">
    <citation type="submission" date="2013-04" db="EMBL/GenBank/DDBJ databases">
        <title>The genome sequencing project of 58 acetic acid bacteria.</title>
        <authorList>
            <person name="Okamoto-Kainuma A."/>
            <person name="Ishikawa M."/>
            <person name="Umino S."/>
            <person name="Koizumi Y."/>
            <person name="Shiwa Y."/>
            <person name="Yoshikawa H."/>
            <person name="Matsutani M."/>
            <person name="Matsushita K."/>
        </authorList>
    </citation>
    <scope>NUCLEOTIDE SEQUENCE [LARGE SCALE GENOMIC DNA]</scope>
    <source>
        <strain evidence="1 2">NBRC 106555</strain>
    </source>
</reference>
<proteinExistence type="predicted"/>
<evidence type="ECO:0000313" key="2">
    <source>
        <dbReference type="Proteomes" id="UP001062632"/>
    </source>
</evidence>
<organism evidence="1 2">
    <name type="scientific">Neokomagataea thailandica NBRC 106555</name>
    <dbReference type="NCBI Taxonomy" id="1223520"/>
    <lineage>
        <taxon>Bacteria</taxon>
        <taxon>Pseudomonadati</taxon>
        <taxon>Pseudomonadota</taxon>
        <taxon>Alphaproteobacteria</taxon>
        <taxon>Acetobacterales</taxon>
        <taxon>Acetobacteraceae</taxon>
        <taxon>Neokomagataea</taxon>
    </lineage>
</organism>
<sequence length="43" mass="4681">MVVTAIAVMSHHGGMIFLAARSGEVMTEQQRALLRRGRRGVSV</sequence>
<evidence type="ECO:0000313" key="1">
    <source>
        <dbReference type="EMBL" id="GBR54661.1"/>
    </source>
</evidence>
<dbReference type="Proteomes" id="UP001062632">
    <property type="component" value="Unassembled WGS sequence"/>
</dbReference>